<dbReference type="SUPFAM" id="SSF111369">
    <property type="entry name" value="HlyD-like secretion proteins"/>
    <property type="match status" value="1"/>
</dbReference>
<dbReference type="PANTHER" id="PTHR30097:SF4">
    <property type="entry name" value="SLR6042 PROTEIN"/>
    <property type="match status" value="1"/>
</dbReference>
<feature type="compositionally biased region" description="Polar residues" evidence="2">
    <location>
        <begin position="7"/>
        <end position="18"/>
    </location>
</feature>
<keyword evidence="3" id="KW-1133">Transmembrane helix</keyword>
<dbReference type="GO" id="GO:0030313">
    <property type="term" value="C:cell envelope"/>
    <property type="evidence" value="ECO:0007669"/>
    <property type="project" value="TreeGrafter"/>
</dbReference>
<dbReference type="GO" id="GO:0060003">
    <property type="term" value="P:copper ion export"/>
    <property type="evidence" value="ECO:0007669"/>
    <property type="project" value="TreeGrafter"/>
</dbReference>
<dbReference type="PATRIC" id="fig|1263870.3.peg.3342"/>
<name>M5U2C2_9BACT</name>
<dbReference type="AlphaFoldDB" id="M5U2C2"/>
<dbReference type="GO" id="GO:0015679">
    <property type="term" value="P:plasma membrane copper ion transport"/>
    <property type="evidence" value="ECO:0007669"/>
    <property type="project" value="TreeGrafter"/>
</dbReference>
<keyword evidence="3" id="KW-0812">Transmembrane</keyword>
<evidence type="ECO:0000313" key="5">
    <source>
        <dbReference type="Proteomes" id="UP000011885"/>
    </source>
</evidence>
<evidence type="ECO:0000256" key="2">
    <source>
        <dbReference type="SAM" id="MobiDB-lite"/>
    </source>
</evidence>
<dbReference type="InterPro" id="IPR051909">
    <property type="entry name" value="MFP_Cation_Efflux"/>
</dbReference>
<comment type="caution">
    <text evidence="4">The sequence shown here is derived from an EMBL/GenBank/DDBJ whole genome shotgun (WGS) entry which is preliminary data.</text>
</comment>
<keyword evidence="1" id="KW-0813">Transport</keyword>
<protein>
    <submittedName>
        <fullName evidence="4">Membrane-fusion protein</fullName>
    </submittedName>
</protein>
<dbReference type="Gene3D" id="1.10.287.470">
    <property type="entry name" value="Helix hairpin bin"/>
    <property type="match status" value="1"/>
</dbReference>
<organism evidence="4 5">
    <name type="scientific">Rhodopirellula sallentina SM41</name>
    <dbReference type="NCBI Taxonomy" id="1263870"/>
    <lineage>
        <taxon>Bacteria</taxon>
        <taxon>Pseudomonadati</taxon>
        <taxon>Planctomycetota</taxon>
        <taxon>Planctomycetia</taxon>
        <taxon>Pirellulales</taxon>
        <taxon>Pirellulaceae</taxon>
        <taxon>Rhodopirellula</taxon>
    </lineage>
</organism>
<dbReference type="Gene3D" id="2.40.50.100">
    <property type="match status" value="1"/>
</dbReference>
<evidence type="ECO:0000313" key="4">
    <source>
        <dbReference type="EMBL" id="EMI55419.1"/>
    </source>
</evidence>
<keyword evidence="5" id="KW-1185">Reference proteome</keyword>
<dbReference type="PANTHER" id="PTHR30097">
    <property type="entry name" value="CATION EFFLUX SYSTEM PROTEIN CUSB"/>
    <property type="match status" value="1"/>
</dbReference>
<reference evidence="4 5" key="1">
    <citation type="journal article" date="2013" name="Mar. Genomics">
        <title>Expression of sulfatases in Rhodopirellula baltica and the diversity of sulfatases in the genus Rhodopirellula.</title>
        <authorList>
            <person name="Wegner C.E."/>
            <person name="Richter-Heitmann T."/>
            <person name="Klindworth A."/>
            <person name="Klockow C."/>
            <person name="Richter M."/>
            <person name="Achstetter T."/>
            <person name="Glockner F.O."/>
            <person name="Harder J."/>
        </authorList>
    </citation>
    <scope>NUCLEOTIDE SEQUENCE [LARGE SCALE GENOMIC DNA]</scope>
    <source>
        <strain evidence="4 5">SM41</strain>
    </source>
</reference>
<accession>M5U2C2</accession>
<gene>
    <name evidence="4" type="ORF">RSSM_03150</name>
</gene>
<sequence>MAPSMVHSVTGTGTSSQVAGEPPRKQGESTAAEKMPSFAPEMRRIRDAAILSSKQFEIVWHPLLTEIAAAPNREVAAERLVARIGDVLPDHTVRLGWGTRDDEGKGELQRLHDSRLGWLGADNSVYQSIRNRFQKTPNGEKPDAPVRWESANLVLDLTPHIEQSSDDAEHASSSKKIYPPHGLVWIRPPQDSNSDLKNFADMVSEKVLTTTATVFFSRPVNGQMGRMAAMLSRWWSRRGTFGIAALFVLMVACIPVAYRIPASATVTAMNSRRVAAPIDATLLTAHVEPGDHVRVGDPLLELDGRPLRIELEAITAEIAEATKDEDIALASGEIAKSQLAGLKRKSLSRRRDLITRRLEHLVVTSPIDGIVIQGDLHHSLGTPLETGQTLLEIAPDGSLEVELEIPEVEIGFVSENSPVEFYFPAVGRSDFYSKVKSIWPSATIRDDENVFIAKTSMPSSEPLLSTNSETFVSTDPVTLVSQDREPHQVATTDLRVGMRGEAVVLGPTRPWVWRWVRVPLRKIGWVVGW</sequence>
<feature type="region of interest" description="Disordered" evidence="2">
    <location>
        <begin position="1"/>
        <end position="35"/>
    </location>
</feature>
<dbReference type="EMBL" id="ANOH01000217">
    <property type="protein sequence ID" value="EMI55419.1"/>
    <property type="molecule type" value="Genomic_DNA"/>
</dbReference>
<dbReference type="Proteomes" id="UP000011885">
    <property type="component" value="Unassembled WGS sequence"/>
</dbReference>
<dbReference type="Gene3D" id="2.40.30.170">
    <property type="match status" value="1"/>
</dbReference>
<evidence type="ECO:0000256" key="1">
    <source>
        <dbReference type="ARBA" id="ARBA00022448"/>
    </source>
</evidence>
<feature type="transmembrane region" description="Helical" evidence="3">
    <location>
        <begin position="240"/>
        <end position="258"/>
    </location>
</feature>
<proteinExistence type="predicted"/>
<keyword evidence="3" id="KW-0472">Membrane</keyword>
<evidence type="ECO:0000256" key="3">
    <source>
        <dbReference type="SAM" id="Phobius"/>
    </source>
</evidence>